<evidence type="ECO:0000256" key="7">
    <source>
        <dbReference type="ARBA" id="ARBA00022927"/>
    </source>
</evidence>
<keyword evidence="5 14" id="KW-0472">Membrane</keyword>
<dbReference type="InterPro" id="IPR035427">
    <property type="entry name" value="Tim10-like_dom_sf"/>
</dbReference>
<comment type="caution">
    <text evidence="16">The sequence shown here is derived from an EMBL/GenBank/DDBJ whole genome shotgun (WGS) entry which is preliminary data.</text>
</comment>
<comment type="subunit">
    <text evidence="13">Heterohexamer; composed of 3 copies of TIM8 and 3 copies of TIM13, named soluble 70 kDa complex. Associates with the TIM22 complex, whose core is composed of TIM22 and TIM54. Interacts with the transmembrane regions of multi-pass transmembrane proteins in transit.</text>
</comment>
<evidence type="ECO:0000256" key="13">
    <source>
        <dbReference type="ARBA" id="ARBA00025862"/>
    </source>
</evidence>
<reference evidence="16 17" key="1">
    <citation type="journal article" date="2016" name="Genome Biol. Evol.">
        <title>Divergent and convergent evolution of fungal pathogenicity.</title>
        <authorList>
            <person name="Shang Y."/>
            <person name="Xiao G."/>
            <person name="Zheng P."/>
            <person name="Cen K."/>
            <person name="Zhan S."/>
            <person name="Wang C."/>
        </authorList>
    </citation>
    <scope>NUCLEOTIDE SEQUENCE [LARGE SCALE GENOMIC DNA]</scope>
    <source>
        <strain evidence="16 17">RCEF 1005</strain>
    </source>
</reference>
<evidence type="ECO:0000256" key="3">
    <source>
        <dbReference type="ARBA" id="ARBA00022448"/>
    </source>
</evidence>
<comment type="subcellular location">
    <subcellularLocation>
        <location evidence="1 14">Mitochondrion inner membrane</location>
        <topology evidence="1 14">Peripheral membrane protein</topology>
        <orientation evidence="1 14">Intermembrane side</orientation>
    </subcellularLocation>
</comment>
<dbReference type="FunFam" id="1.10.287.810:FF:000001">
    <property type="entry name" value="mitochondrial import inner membrane translocase subunit TIM13"/>
    <property type="match status" value="1"/>
</dbReference>
<evidence type="ECO:0000256" key="1">
    <source>
        <dbReference type="ARBA" id="ARBA00004137"/>
    </source>
</evidence>
<dbReference type="EMBL" id="AZHF01000003">
    <property type="protein sequence ID" value="OAA78325.1"/>
    <property type="molecule type" value="Genomic_DNA"/>
</dbReference>
<comment type="domain">
    <text evidence="14">The twin CX3C motif contains 4 conserved Cys residues that form 2 disulfide bonds in the mitochondrial intermembrane space.</text>
</comment>
<dbReference type="Pfam" id="PF02953">
    <property type="entry name" value="zf-Tim10_DDP"/>
    <property type="match status" value="1"/>
</dbReference>
<dbReference type="STRING" id="1081108.A0A162IUJ3"/>
<evidence type="ECO:0000256" key="9">
    <source>
        <dbReference type="ARBA" id="ARBA00023128"/>
    </source>
</evidence>
<dbReference type="Gene3D" id="1.10.287.810">
    <property type="entry name" value="Mitochondrial import inner membrane translocase subunit tim13 like domains"/>
    <property type="match status" value="1"/>
</dbReference>
<dbReference type="GO" id="GO:0005743">
    <property type="term" value="C:mitochondrial inner membrane"/>
    <property type="evidence" value="ECO:0007669"/>
    <property type="project" value="UniProtKB-SubCell"/>
</dbReference>
<keyword evidence="4" id="KW-0479">Metal-binding</keyword>
<keyword evidence="5 14" id="KW-0999">Mitochondrion inner membrane</keyword>
<keyword evidence="10 14" id="KW-1015">Disulfide bond</keyword>
<feature type="domain" description="Tim10-like" evidence="15">
    <location>
        <begin position="14"/>
        <end position="75"/>
    </location>
</feature>
<keyword evidence="3 14" id="KW-0813">Transport</keyword>
<dbReference type="GO" id="GO:0042719">
    <property type="term" value="C:mitochondrial intermembrane space chaperone complex"/>
    <property type="evidence" value="ECO:0007669"/>
    <property type="project" value="UniProtKB-ARBA"/>
</dbReference>
<keyword evidence="11 14" id="KW-0143">Chaperone</keyword>
<keyword evidence="8 14" id="KW-0811">Translocation</keyword>
<keyword evidence="17" id="KW-1185">Reference proteome</keyword>
<dbReference type="GO" id="GO:0046872">
    <property type="term" value="F:metal ion binding"/>
    <property type="evidence" value="ECO:0007669"/>
    <property type="project" value="UniProtKB-KW"/>
</dbReference>
<sequence>MSTDSETVKRTVMKQVLEEANLANARTLIENVQTNCFEKCILKPGTSLSKSDEACVTSCMEKYMAAWNQVNAAFITRIRREQATL</sequence>
<evidence type="ECO:0000256" key="10">
    <source>
        <dbReference type="ARBA" id="ARBA00023157"/>
    </source>
</evidence>
<evidence type="ECO:0000256" key="8">
    <source>
        <dbReference type="ARBA" id="ARBA00023010"/>
    </source>
</evidence>
<evidence type="ECO:0000256" key="12">
    <source>
        <dbReference type="ARBA" id="ARBA00025151"/>
    </source>
</evidence>
<dbReference type="SUPFAM" id="SSF144122">
    <property type="entry name" value="Tim10-like"/>
    <property type="match status" value="1"/>
</dbReference>
<comment type="function">
    <text evidence="12">Mitochondrial intermembrane chaperone that participates in the import and insertion of some multi-pass transmembrane proteins into the mitochondrial inner membrane. Also required for the transfer of beta-barrel precursors from the TOM complex to the sorting and assembly machinery (SAM complex) of the outer membrane. Acts as a chaperone-like protein that protects the hydrophobic precursors from aggregation and guide them through the mitochondrial intermembrane space. The TIM8-TIM13 complex is non essential and only mediates the import of few proteins, while the predominant TIM9-TIM10 70 kDa complex is crucial and mediates the import of much more proteins.</text>
</comment>
<keyword evidence="9 14" id="KW-0496">Mitochondrion</keyword>
<evidence type="ECO:0000256" key="2">
    <source>
        <dbReference type="ARBA" id="ARBA00006720"/>
    </source>
</evidence>
<evidence type="ECO:0000256" key="5">
    <source>
        <dbReference type="ARBA" id="ARBA00022792"/>
    </source>
</evidence>
<dbReference type="OrthoDB" id="7813104at2759"/>
<dbReference type="AlphaFoldDB" id="A0A162IUJ3"/>
<dbReference type="InterPro" id="IPR004217">
    <property type="entry name" value="Tim10-like"/>
</dbReference>
<evidence type="ECO:0000256" key="4">
    <source>
        <dbReference type="ARBA" id="ARBA00022723"/>
    </source>
</evidence>
<evidence type="ECO:0000256" key="11">
    <source>
        <dbReference type="ARBA" id="ARBA00023186"/>
    </source>
</evidence>
<keyword evidence="7 14" id="KW-0653">Protein transport</keyword>
<evidence type="ECO:0000256" key="14">
    <source>
        <dbReference type="RuleBase" id="RU367043"/>
    </source>
</evidence>
<evidence type="ECO:0000313" key="17">
    <source>
        <dbReference type="Proteomes" id="UP000076881"/>
    </source>
</evidence>
<protein>
    <recommendedName>
        <fullName evidence="14">Mitochondrial import inner membrane translocase subunit</fullName>
    </recommendedName>
</protein>
<keyword evidence="6" id="KW-0862">Zinc</keyword>
<organism evidence="16 17">
    <name type="scientific">Akanthomyces lecanii RCEF 1005</name>
    <dbReference type="NCBI Taxonomy" id="1081108"/>
    <lineage>
        <taxon>Eukaryota</taxon>
        <taxon>Fungi</taxon>
        <taxon>Dikarya</taxon>
        <taxon>Ascomycota</taxon>
        <taxon>Pezizomycotina</taxon>
        <taxon>Sordariomycetes</taxon>
        <taxon>Hypocreomycetidae</taxon>
        <taxon>Hypocreales</taxon>
        <taxon>Cordycipitaceae</taxon>
        <taxon>Akanthomyces</taxon>
        <taxon>Cordyceps confragosa</taxon>
    </lineage>
</organism>
<name>A0A162IUJ3_CORDF</name>
<proteinExistence type="inferred from homology"/>
<dbReference type="GO" id="GO:0015031">
    <property type="term" value="P:protein transport"/>
    <property type="evidence" value="ECO:0007669"/>
    <property type="project" value="UniProtKB-KW"/>
</dbReference>
<evidence type="ECO:0000256" key="6">
    <source>
        <dbReference type="ARBA" id="ARBA00022833"/>
    </source>
</evidence>
<evidence type="ECO:0000313" key="16">
    <source>
        <dbReference type="EMBL" id="OAA78325.1"/>
    </source>
</evidence>
<accession>A0A162IUJ3</accession>
<gene>
    <name evidence="16" type="ORF">LEL_05148</name>
</gene>
<comment type="similarity">
    <text evidence="2 14">Belongs to the small Tim family.</text>
</comment>
<dbReference type="GO" id="GO:0045039">
    <property type="term" value="P:protein insertion into mitochondrial inner membrane"/>
    <property type="evidence" value="ECO:0007669"/>
    <property type="project" value="UniProtKB-ARBA"/>
</dbReference>
<dbReference type="Proteomes" id="UP000076881">
    <property type="component" value="Unassembled WGS sequence"/>
</dbReference>
<evidence type="ECO:0000259" key="15">
    <source>
        <dbReference type="Pfam" id="PF02953"/>
    </source>
</evidence>